<reference evidence="1" key="1">
    <citation type="submission" date="2021-06" db="EMBL/GenBank/DDBJ databases">
        <authorList>
            <person name="Kallberg Y."/>
            <person name="Tangrot J."/>
            <person name="Rosling A."/>
        </authorList>
    </citation>
    <scope>NUCLEOTIDE SEQUENCE</scope>
    <source>
        <strain evidence="1">FL966</strain>
    </source>
</reference>
<dbReference type="Proteomes" id="UP000789759">
    <property type="component" value="Unassembled WGS sequence"/>
</dbReference>
<evidence type="ECO:0000313" key="1">
    <source>
        <dbReference type="EMBL" id="CAG8554608.1"/>
    </source>
</evidence>
<proteinExistence type="predicted"/>
<evidence type="ECO:0000313" key="2">
    <source>
        <dbReference type="Proteomes" id="UP000789759"/>
    </source>
</evidence>
<comment type="caution">
    <text evidence="1">The sequence shown here is derived from an EMBL/GenBank/DDBJ whole genome shotgun (WGS) entry which is preliminary data.</text>
</comment>
<name>A0A9N9B667_9GLOM</name>
<feature type="non-terminal residue" evidence="1">
    <location>
        <position position="49"/>
    </location>
</feature>
<gene>
    <name evidence="1" type="ORF">CPELLU_LOCUS4916</name>
</gene>
<protein>
    <submittedName>
        <fullName evidence="1">17410_t:CDS:1</fullName>
    </submittedName>
</protein>
<dbReference type="EMBL" id="CAJVQA010002673">
    <property type="protein sequence ID" value="CAG8554608.1"/>
    <property type="molecule type" value="Genomic_DNA"/>
</dbReference>
<sequence>MDSLGHLIKAVTKQKQNKIFLERNGKKKVERKSRSHVIMKTCRRSFNQK</sequence>
<dbReference type="AlphaFoldDB" id="A0A9N9B667"/>
<keyword evidence="2" id="KW-1185">Reference proteome</keyword>
<accession>A0A9N9B667</accession>
<organism evidence="1 2">
    <name type="scientific">Cetraspora pellucida</name>
    <dbReference type="NCBI Taxonomy" id="1433469"/>
    <lineage>
        <taxon>Eukaryota</taxon>
        <taxon>Fungi</taxon>
        <taxon>Fungi incertae sedis</taxon>
        <taxon>Mucoromycota</taxon>
        <taxon>Glomeromycotina</taxon>
        <taxon>Glomeromycetes</taxon>
        <taxon>Diversisporales</taxon>
        <taxon>Gigasporaceae</taxon>
        <taxon>Cetraspora</taxon>
    </lineage>
</organism>